<accession>A0ABR1Y568</accession>
<dbReference type="EMBL" id="JBBWUH010000002">
    <property type="protein sequence ID" value="KAK8176117.1"/>
    <property type="molecule type" value="Genomic_DNA"/>
</dbReference>
<keyword evidence="7" id="KW-1015">Disulfide bond</keyword>
<dbReference type="PRINTS" id="PR01217">
    <property type="entry name" value="PRICHEXTENSN"/>
</dbReference>
<comment type="subcellular location">
    <subcellularLocation>
        <location evidence="1">Membrane</location>
        <topology evidence="1">Lipid-anchor</topology>
        <topology evidence="1">GPI-anchor</topology>
    </subcellularLocation>
    <subcellularLocation>
        <location evidence="2">Secreted</location>
    </subcellularLocation>
</comment>
<feature type="compositionally biased region" description="Pro residues" evidence="10">
    <location>
        <begin position="114"/>
        <end position="199"/>
    </location>
</feature>
<feature type="region of interest" description="Disordered" evidence="10">
    <location>
        <begin position="107"/>
        <end position="214"/>
    </location>
</feature>
<dbReference type="Proteomes" id="UP001456524">
    <property type="component" value="Unassembled WGS sequence"/>
</dbReference>
<comment type="caution">
    <text evidence="13">The sequence shown here is derived from an EMBL/GenBank/DDBJ whole genome shotgun (WGS) entry which is preliminary data.</text>
</comment>
<feature type="chain" id="PRO_5047482592" description="CFEM domain-containing protein" evidence="11">
    <location>
        <begin position="21"/>
        <end position="214"/>
    </location>
</feature>
<comment type="similarity">
    <text evidence="3">Belongs to the RBT5 family.</text>
</comment>
<evidence type="ECO:0000256" key="2">
    <source>
        <dbReference type="ARBA" id="ARBA00004613"/>
    </source>
</evidence>
<keyword evidence="4" id="KW-0964">Secreted</keyword>
<evidence type="ECO:0000256" key="11">
    <source>
        <dbReference type="SAM" id="SignalP"/>
    </source>
</evidence>
<keyword evidence="14" id="KW-1185">Reference proteome</keyword>
<evidence type="ECO:0000256" key="9">
    <source>
        <dbReference type="PROSITE-ProRule" id="PRU01356"/>
    </source>
</evidence>
<evidence type="ECO:0000256" key="1">
    <source>
        <dbReference type="ARBA" id="ARBA00004589"/>
    </source>
</evidence>
<reference evidence="13 14" key="1">
    <citation type="journal article" date="2022" name="G3 (Bethesda)">
        <title>Enemy or ally: a genomic approach to elucidate the lifestyle of Phyllosticta citrichinaensis.</title>
        <authorList>
            <person name="Buijs V.A."/>
            <person name="Groenewald J.Z."/>
            <person name="Haridas S."/>
            <person name="LaButti K.M."/>
            <person name="Lipzen A."/>
            <person name="Martin F.M."/>
            <person name="Barry K."/>
            <person name="Grigoriev I.V."/>
            <person name="Crous P.W."/>
            <person name="Seidl M.F."/>
        </authorList>
    </citation>
    <scope>NUCLEOTIDE SEQUENCE [LARGE SCALE GENOMIC DNA]</scope>
    <source>
        <strain evidence="13 14">CBS 129764</strain>
    </source>
</reference>
<dbReference type="InterPro" id="IPR008427">
    <property type="entry name" value="Extracellular_membr_CFEM_dom"/>
</dbReference>
<feature type="domain" description="CFEM" evidence="12">
    <location>
        <begin position="2"/>
        <end position="126"/>
    </location>
</feature>
<feature type="binding site" description="axial binding residue" evidence="9">
    <location>
        <position position="56"/>
    </location>
    <ligand>
        <name>heme</name>
        <dbReference type="ChEBI" id="CHEBI:30413"/>
    </ligand>
    <ligandPart>
        <name>Fe</name>
        <dbReference type="ChEBI" id="CHEBI:18248"/>
    </ligandPart>
</feature>
<evidence type="ECO:0000256" key="7">
    <source>
        <dbReference type="ARBA" id="ARBA00023157"/>
    </source>
</evidence>
<evidence type="ECO:0000256" key="8">
    <source>
        <dbReference type="ARBA" id="ARBA00023288"/>
    </source>
</evidence>
<organism evidence="13 14">
    <name type="scientific">Phyllosticta citrichinensis</name>
    <dbReference type="NCBI Taxonomy" id="1130410"/>
    <lineage>
        <taxon>Eukaryota</taxon>
        <taxon>Fungi</taxon>
        <taxon>Dikarya</taxon>
        <taxon>Ascomycota</taxon>
        <taxon>Pezizomycotina</taxon>
        <taxon>Dothideomycetes</taxon>
        <taxon>Dothideomycetes incertae sedis</taxon>
        <taxon>Botryosphaeriales</taxon>
        <taxon>Phyllostictaceae</taxon>
        <taxon>Phyllosticta</taxon>
    </lineage>
</organism>
<keyword evidence="5" id="KW-0336">GPI-anchor</keyword>
<evidence type="ECO:0000313" key="14">
    <source>
        <dbReference type="Proteomes" id="UP001456524"/>
    </source>
</evidence>
<evidence type="ECO:0000256" key="5">
    <source>
        <dbReference type="ARBA" id="ARBA00022622"/>
    </source>
</evidence>
<keyword evidence="9" id="KW-0349">Heme</keyword>
<sequence length="214" mass="21587">MRTFTLVSGLLAAFAAQTYAQKACVSSALSLIPQCGQECLLSAQKDAGCVNLPVSDFRCGCSNSEKVQKNPTITPCVLKACNQDVNQALKVSSGAIELCKCVATAPPDTSAGPTTPPAAPPGAPPPVETPPPGQQPPPAQPPPAPTPAPAPSEPQPPPPPEVSPPQPPPEQPPPVLPAPQGPPAQAPAPIVPPGCPPPAVTKTVFLPQGPPQVK</sequence>
<keyword evidence="8" id="KW-0449">Lipoprotein</keyword>
<keyword evidence="5" id="KW-0325">Glycoprotein</keyword>
<comment type="caution">
    <text evidence="9">Lacks conserved residue(s) required for the propagation of feature annotation.</text>
</comment>
<keyword evidence="5" id="KW-0472">Membrane</keyword>
<keyword evidence="9" id="KW-0479">Metal-binding</keyword>
<proteinExistence type="inferred from homology"/>
<dbReference type="PROSITE" id="PS52012">
    <property type="entry name" value="CFEM"/>
    <property type="match status" value="1"/>
</dbReference>
<dbReference type="Pfam" id="PF05730">
    <property type="entry name" value="CFEM"/>
    <property type="match status" value="1"/>
</dbReference>
<evidence type="ECO:0000256" key="10">
    <source>
        <dbReference type="SAM" id="MobiDB-lite"/>
    </source>
</evidence>
<feature type="signal peptide" evidence="11">
    <location>
        <begin position="1"/>
        <end position="20"/>
    </location>
</feature>
<evidence type="ECO:0000313" key="13">
    <source>
        <dbReference type="EMBL" id="KAK8176117.1"/>
    </source>
</evidence>
<evidence type="ECO:0000256" key="3">
    <source>
        <dbReference type="ARBA" id="ARBA00010031"/>
    </source>
</evidence>
<evidence type="ECO:0000259" key="12">
    <source>
        <dbReference type="PROSITE" id="PS52012"/>
    </source>
</evidence>
<evidence type="ECO:0000256" key="6">
    <source>
        <dbReference type="ARBA" id="ARBA00022729"/>
    </source>
</evidence>
<keyword evidence="6 11" id="KW-0732">Signal</keyword>
<name>A0ABR1Y568_9PEZI</name>
<protein>
    <recommendedName>
        <fullName evidence="12">CFEM domain-containing protein</fullName>
    </recommendedName>
</protein>
<gene>
    <name evidence="13" type="ORF">IWX90DRAFT_412571</name>
</gene>
<keyword evidence="9" id="KW-0408">Iron</keyword>
<evidence type="ECO:0000256" key="4">
    <source>
        <dbReference type="ARBA" id="ARBA00022525"/>
    </source>
</evidence>